<dbReference type="HAMAP" id="MF_01539">
    <property type="entry name" value="TmcAL"/>
    <property type="match status" value="1"/>
</dbReference>
<comment type="subcellular location">
    <subcellularLocation>
        <location evidence="2">Cytoplasm</location>
    </subcellularLocation>
</comment>
<feature type="binding site" evidence="2">
    <location>
        <begin position="7"/>
        <end position="20"/>
    </location>
    <ligand>
        <name>ATP</name>
        <dbReference type="ChEBI" id="CHEBI:30616"/>
    </ligand>
</feature>
<proteinExistence type="inferred from homology"/>
<keyword evidence="2" id="KW-0067">ATP-binding</keyword>
<name>A0ABS7DQX9_9FIRM</name>
<dbReference type="SUPFAM" id="SSF52374">
    <property type="entry name" value="Nucleotidylyl transferase"/>
    <property type="match status" value="1"/>
</dbReference>
<dbReference type="EC" id="6.3.4.-" evidence="2"/>
<sequence length="395" mass="43087">MLVAGIVSEYNPFHNGHAALIAQTRKAGATHITAVMSGNFVQRGEPAILSKWARTRQALENGVDLVVELPLPWSLSGAETFAFGGVSLLNAMDVDILSFGSECGNTADLLQAEKALHSDELREKIRLELKSGVTFARARQNAVAGLYGEETSELLRDPNNILGIEYLKALRKLNSDILPFTIKRVGAAHDAHAAEGGVASASQIRKLMRAGEDFSELMPPSSEETAEREIKAGNAPADIALIERAVLAKLRTLSPDRFAALPDISEGLENRVYAAARRAVNLEEMYSLIKSKRYTHARIRRIILSAFLGLESSMSRGTPPYLRILGFNQRGTEILRFMKGRAALPVITNSSDIFSLDKNGKNMLELESRATDLYSLCIPKIAPCGLDRTMGIISI</sequence>
<gene>
    <name evidence="2" type="primary">tmcAL</name>
    <name evidence="3" type="ORF">J5W02_12040</name>
</gene>
<keyword evidence="2" id="KW-0436">Ligase</keyword>
<dbReference type="Gene3D" id="3.40.50.620">
    <property type="entry name" value="HUPs"/>
    <property type="match status" value="1"/>
</dbReference>
<dbReference type="PANTHER" id="PTHR37825">
    <property type="entry name" value="TRNA(MET) CYTIDINE ACETATE LIGASE"/>
    <property type="match status" value="1"/>
</dbReference>
<keyword evidence="2" id="KW-0963">Cytoplasm</keyword>
<organism evidence="3 4">
    <name type="scientific">Caproiciproducens faecalis</name>
    <dbReference type="NCBI Taxonomy" id="2820301"/>
    <lineage>
        <taxon>Bacteria</taxon>
        <taxon>Bacillati</taxon>
        <taxon>Bacillota</taxon>
        <taxon>Clostridia</taxon>
        <taxon>Eubacteriales</taxon>
        <taxon>Acutalibacteraceae</taxon>
        <taxon>Caproiciproducens</taxon>
    </lineage>
</organism>
<comment type="catalytic activity">
    <reaction evidence="2">
        <text>cytidine(34) in elongator tRNA(Met) + acetate + ATP = N(4)-acetylcytidine(34) in elongator tRNA(Met) + AMP + diphosphate</text>
        <dbReference type="Rhea" id="RHEA:58144"/>
        <dbReference type="Rhea" id="RHEA-COMP:10693"/>
        <dbReference type="Rhea" id="RHEA-COMP:10694"/>
        <dbReference type="ChEBI" id="CHEBI:30089"/>
        <dbReference type="ChEBI" id="CHEBI:30616"/>
        <dbReference type="ChEBI" id="CHEBI:33019"/>
        <dbReference type="ChEBI" id="CHEBI:74900"/>
        <dbReference type="ChEBI" id="CHEBI:82748"/>
        <dbReference type="ChEBI" id="CHEBI:456215"/>
    </reaction>
</comment>
<reference evidence="3 4" key="1">
    <citation type="submission" date="2021-03" db="EMBL/GenBank/DDBJ databases">
        <title>Caproiciproducens sp. nov. isolated from feces of cow.</title>
        <authorList>
            <person name="Choi J.-Y."/>
        </authorList>
    </citation>
    <scope>NUCLEOTIDE SEQUENCE [LARGE SCALE GENOMIC DNA]</scope>
    <source>
        <strain evidence="3 4">AGMB10547</strain>
    </source>
</reference>
<feature type="binding site" evidence="2">
    <location>
        <position position="159"/>
    </location>
    <ligand>
        <name>ATP</name>
        <dbReference type="ChEBI" id="CHEBI:30616"/>
    </ligand>
</feature>
<dbReference type="EMBL" id="JAGFNZ010000005">
    <property type="protein sequence ID" value="MBW7573539.1"/>
    <property type="molecule type" value="Genomic_DNA"/>
</dbReference>
<dbReference type="InterPro" id="IPR008513">
    <property type="entry name" value="tRNA(Met)_cyd_acetate_ligase"/>
</dbReference>
<dbReference type="InterPro" id="IPR014729">
    <property type="entry name" value="Rossmann-like_a/b/a_fold"/>
</dbReference>
<keyword evidence="4" id="KW-1185">Reference proteome</keyword>
<dbReference type="PANTHER" id="PTHR37825:SF1">
    <property type="entry name" value="TRNA(MET) CYTIDINE ACETATE LIGASE"/>
    <property type="match status" value="1"/>
</dbReference>
<dbReference type="Pfam" id="PF05636">
    <property type="entry name" value="HIGH_NTase1"/>
    <property type="match status" value="1"/>
</dbReference>
<evidence type="ECO:0000256" key="1">
    <source>
        <dbReference type="ARBA" id="ARBA00022694"/>
    </source>
</evidence>
<comment type="caution">
    <text evidence="3">The sequence shown here is derived from an EMBL/GenBank/DDBJ whole genome shotgun (WGS) entry which is preliminary data.</text>
</comment>
<protein>
    <recommendedName>
        <fullName evidence="2">tRNA(Met) cytidine acetate ligase</fullName>
        <ecNumber evidence="2">6.3.4.-</ecNumber>
    </recommendedName>
</protein>
<feature type="binding site" evidence="2">
    <location>
        <position position="184"/>
    </location>
    <ligand>
        <name>ATP</name>
        <dbReference type="ChEBI" id="CHEBI:30616"/>
    </ligand>
</feature>
<comment type="caution">
    <text evidence="2">Lacks conserved residue(s) required for the propagation of feature annotation.</text>
</comment>
<dbReference type="Proteomes" id="UP000719942">
    <property type="component" value="Unassembled WGS sequence"/>
</dbReference>
<keyword evidence="2" id="KW-0820">tRNA-binding</keyword>
<dbReference type="RefSeq" id="WP_219965949.1">
    <property type="nucleotide sequence ID" value="NZ_JAGFNZ010000005.1"/>
</dbReference>
<evidence type="ECO:0000256" key="2">
    <source>
        <dbReference type="HAMAP-Rule" id="MF_01539"/>
    </source>
</evidence>
<accession>A0ABS7DQX9</accession>
<keyword evidence="2" id="KW-0547">Nucleotide-binding</keyword>
<comment type="function">
    <text evidence="2">Catalyzes the formation of N(4)-acetylcytidine (ac(4)C) at the wobble position of elongator tRNA(Met), using acetate and ATP as substrates. First activates an acetate ion to form acetyladenylate (Ac-AMP) and then transfers the acetyl group to tRNA to form ac(4)C34.</text>
</comment>
<keyword evidence="2" id="KW-0694">RNA-binding</keyword>
<evidence type="ECO:0000313" key="3">
    <source>
        <dbReference type="EMBL" id="MBW7573539.1"/>
    </source>
</evidence>
<keyword evidence="1 2" id="KW-0819">tRNA processing</keyword>
<feature type="binding site" evidence="2">
    <location>
        <position position="100"/>
    </location>
    <ligand>
        <name>ATP</name>
        <dbReference type="ChEBI" id="CHEBI:30616"/>
    </ligand>
</feature>
<evidence type="ECO:0000313" key="4">
    <source>
        <dbReference type="Proteomes" id="UP000719942"/>
    </source>
</evidence>
<comment type="similarity">
    <text evidence="2">Belongs to the TmcAL family.</text>
</comment>